<reference evidence="3" key="1">
    <citation type="journal article" date="2023" name="G3 (Bethesda)">
        <title>Whole genome assembly and annotation of the endangered Caribbean coral Acropora cervicornis.</title>
        <authorList>
            <person name="Selwyn J.D."/>
            <person name="Vollmer S.V."/>
        </authorList>
    </citation>
    <scope>NUCLEOTIDE SEQUENCE</scope>
    <source>
        <strain evidence="3">K2</strain>
    </source>
</reference>
<accession>A0AAD9PU18</accession>
<feature type="domain" description="OBG-type G" evidence="2">
    <location>
        <begin position="29"/>
        <end position="191"/>
    </location>
</feature>
<dbReference type="EMBL" id="JARQWQ010000132">
    <property type="protein sequence ID" value="KAK2549075.1"/>
    <property type="molecule type" value="Genomic_DNA"/>
</dbReference>
<evidence type="ECO:0000313" key="4">
    <source>
        <dbReference type="Proteomes" id="UP001249851"/>
    </source>
</evidence>
<keyword evidence="1" id="KW-0547">Nucleotide-binding</keyword>
<dbReference type="AlphaFoldDB" id="A0AAD9PU18"/>
<dbReference type="InterPro" id="IPR027417">
    <property type="entry name" value="P-loop_NTPase"/>
</dbReference>
<gene>
    <name evidence="3" type="ORF">P5673_030577</name>
</gene>
<dbReference type="PROSITE" id="PS51710">
    <property type="entry name" value="G_OBG"/>
    <property type="match status" value="1"/>
</dbReference>
<dbReference type="Pfam" id="PF01926">
    <property type="entry name" value="MMR_HSR1"/>
    <property type="match status" value="1"/>
</dbReference>
<dbReference type="InterPro" id="IPR031167">
    <property type="entry name" value="G_OBG"/>
</dbReference>
<evidence type="ECO:0000259" key="2">
    <source>
        <dbReference type="PROSITE" id="PS51710"/>
    </source>
</evidence>
<proteinExistence type="predicted"/>
<dbReference type="Proteomes" id="UP001249851">
    <property type="component" value="Unassembled WGS sequence"/>
</dbReference>
<sequence>MQGNRVFSGQSVRQLRKLQIMPVSTYRITTMRPNIGMVEYPDHSQVSVADLPGLIEGASVNRGLGHSFLKHTQKARALALVVDIDGFHLSDKFPARTPLQNVFILLKELVLYDKELLRRPKMLVVTKLDKKGNLLPVLEEIRTSSPVTQEKTNLMSLADELSTIRFDSVIPVSAATSFGLDDLRDKMKTIL</sequence>
<dbReference type="InterPro" id="IPR006073">
    <property type="entry name" value="GTP-bd"/>
</dbReference>
<protein>
    <submittedName>
        <fullName evidence="3">GTP-binding protein 10</fullName>
    </submittedName>
</protein>
<evidence type="ECO:0000313" key="3">
    <source>
        <dbReference type="EMBL" id="KAK2549075.1"/>
    </source>
</evidence>
<comment type="caution">
    <text evidence="3">The sequence shown here is derived from an EMBL/GenBank/DDBJ whole genome shotgun (WGS) entry which is preliminary data.</text>
</comment>
<organism evidence="3 4">
    <name type="scientific">Acropora cervicornis</name>
    <name type="common">Staghorn coral</name>
    <dbReference type="NCBI Taxonomy" id="6130"/>
    <lineage>
        <taxon>Eukaryota</taxon>
        <taxon>Metazoa</taxon>
        <taxon>Cnidaria</taxon>
        <taxon>Anthozoa</taxon>
        <taxon>Hexacorallia</taxon>
        <taxon>Scleractinia</taxon>
        <taxon>Astrocoeniina</taxon>
        <taxon>Acroporidae</taxon>
        <taxon>Acropora</taxon>
    </lineage>
</organism>
<keyword evidence="4" id="KW-1185">Reference proteome</keyword>
<dbReference type="PANTHER" id="PTHR11702:SF43">
    <property type="entry name" value="GTP-BINDING PROTEIN 10"/>
    <property type="match status" value="1"/>
</dbReference>
<dbReference type="PRINTS" id="PR00326">
    <property type="entry name" value="GTP1OBG"/>
</dbReference>
<dbReference type="SUPFAM" id="SSF52540">
    <property type="entry name" value="P-loop containing nucleoside triphosphate hydrolases"/>
    <property type="match status" value="1"/>
</dbReference>
<dbReference type="Gene3D" id="3.40.50.300">
    <property type="entry name" value="P-loop containing nucleotide triphosphate hydrolases"/>
    <property type="match status" value="1"/>
</dbReference>
<dbReference type="PANTHER" id="PTHR11702">
    <property type="entry name" value="DEVELOPMENTALLY REGULATED GTP-BINDING PROTEIN-RELATED"/>
    <property type="match status" value="1"/>
</dbReference>
<name>A0AAD9PU18_ACRCE</name>
<dbReference type="GO" id="GO:0003924">
    <property type="term" value="F:GTPase activity"/>
    <property type="evidence" value="ECO:0007669"/>
    <property type="project" value="InterPro"/>
</dbReference>
<dbReference type="GO" id="GO:0005525">
    <property type="term" value="F:GTP binding"/>
    <property type="evidence" value="ECO:0007669"/>
    <property type="project" value="InterPro"/>
</dbReference>
<dbReference type="InterPro" id="IPR045086">
    <property type="entry name" value="OBG_GTPase"/>
</dbReference>
<evidence type="ECO:0000256" key="1">
    <source>
        <dbReference type="ARBA" id="ARBA00022741"/>
    </source>
</evidence>
<dbReference type="GO" id="GO:0005739">
    <property type="term" value="C:mitochondrion"/>
    <property type="evidence" value="ECO:0007669"/>
    <property type="project" value="TreeGrafter"/>
</dbReference>
<reference evidence="3" key="2">
    <citation type="journal article" date="2023" name="Science">
        <title>Genomic signatures of disease resistance in endangered staghorn corals.</title>
        <authorList>
            <person name="Vollmer S.V."/>
            <person name="Selwyn J.D."/>
            <person name="Despard B.A."/>
            <person name="Roesel C.L."/>
        </authorList>
    </citation>
    <scope>NUCLEOTIDE SEQUENCE</scope>
    <source>
        <strain evidence="3">K2</strain>
    </source>
</reference>